<keyword evidence="1" id="KW-0812">Transmembrane</keyword>
<reference evidence="3 4" key="1">
    <citation type="submission" date="2019-02" db="EMBL/GenBank/DDBJ databases">
        <title>Draft genome sequences of novel Actinobacteria.</title>
        <authorList>
            <person name="Sahin N."/>
            <person name="Ay H."/>
            <person name="Saygin H."/>
        </authorList>
    </citation>
    <scope>NUCLEOTIDE SEQUENCE [LARGE SCALE GENOMIC DNA]</scope>
    <source>
        <strain evidence="3 4">JCM 30529</strain>
    </source>
</reference>
<evidence type="ECO:0000313" key="4">
    <source>
        <dbReference type="Proteomes" id="UP000295626"/>
    </source>
</evidence>
<dbReference type="Pfam" id="PF07331">
    <property type="entry name" value="TctB"/>
    <property type="match status" value="1"/>
</dbReference>
<accession>A0ABY2DK68</accession>
<dbReference type="Proteomes" id="UP000295626">
    <property type="component" value="Unassembled WGS sequence"/>
</dbReference>
<keyword evidence="4" id="KW-1185">Reference proteome</keyword>
<protein>
    <submittedName>
        <fullName evidence="3">Tripartite tricarboxylate transporter TctB family protein</fullName>
    </submittedName>
</protein>
<feature type="domain" description="DUF1468" evidence="2">
    <location>
        <begin position="22"/>
        <end position="164"/>
    </location>
</feature>
<comment type="caution">
    <text evidence="3">The sequence shown here is derived from an EMBL/GenBank/DDBJ whole genome shotgun (WGS) entry which is preliminary data.</text>
</comment>
<evidence type="ECO:0000256" key="1">
    <source>
        <dbReference type="SAM" id="Phobius"/>
    </source>
</evidence>
<dbReference type="EMBL" id="SMKE01000078">
    <property type="protein sequence ID" value="TDC00887.1"/>
    <property type="molecule type" value="Genomic_DNA"/>
</dbReference>
<dbReference type="InterPro" id="IPR009936">
    <property type="entry name" value="DUF1468"/>
</dbReference>
<feature type="transmembrane region" description="Helical" evidence="1">
    <location>
        <begin position="96"/>
        <end position="129"/>
    </location>
</feature>
<feature type="transmembrane region" description="Helical" evidence="1">
    <location>
        <begin position="58"/>
        <end position="76"/>
    </location>
</feature>
<keyword evidence="1" id="KW-1133">Transmembrane helix</keyword>
<feature type="transmembrane region" description="Helical" evidence="1">
    <location>
        <begin position="141"/>
        <end position="160"/>
    </location>
</feature>
<evidence type="ECO:0000313" key="3">
    <source>
        <dbReference type="EMBL" id="TDC00887.1"/>
    </source>
</evidence>
<gene>
    <name evidence="3" type="ORF">E1091_03960</name>
</gene>
<feature type="transmembrane region" description="Helical" evidence="1">
    <location>
        <begin position="21"/>
        <end position="38"/>
    </location>
</feature>
<proteinExistence type="predicted"/>
<name>A0ABY2DK68_9ACTN</name>
<sequence length="164" mass="17523">MATVHPPTQGDSGAASRWREAALGAICLVLGAALLWMARSIELPARAMAVSPRIWPEALAYGIMGLSVLQIVSSFVSTPKVDDDDEEEGPVVRSGIVRVVGFVLATVAFGFLWYFVHFLVSGLVFVAALTWIAGGRGLKDLVLFPAGVTVLIYVLFGLLLRVPL</sequence>
<keyword evidence="1" id="KW-0472">Membrane</keyword>
<organism evidence="3 4">
    <name type="scientific">Micromonospora fluostatini</name>
    <dbReference type="NCBI Taxonomy" id="1629071"/>
    <lineage>
        <taxon>Bacteria</taxon>
        <taxon>Bacillati</taxon>
        <taxon>Actinomycetota</taxon>
        <taxon>Actinomycetes</taxon>
        <taxon>Micromonosporales</taxon>
        <taxon>Micromonosporaceae</taxon>
        <taxon>Micromonospora</taxon>
    </lineage>
</organism>
<evidence type="ECO:0000259" key="2">
    <source>
        <dbReference type="Pfam" id="PF07331"/>
    </source>
</evidence>